<protein>
    <submittedName>
        <fullName evidence="2">Uncharacterized protein</fullName>
    </submittedName>
</protein>
<evidence type="ECO:0000313" key="2">
    <source>
        <dbReference type="EMBL" id="CAA9504836.1"/>
    </source>
</evidence>
<sequence length="154" mass="16972">ERLAPGPRRDRPPGDGDDRRPRAHPRRRRARSVDVRRHGPAPRRGRSRDPRLDRRPLRPHRPGHPRAVGSDPAPRRRGSLPPCAQPDDQRGRHCPRGRGGRVRLRRRGRVGRHGVRGQLGVVRPRGGAGADAPVRRGVPGVPARGAALDTVSAV</sequence>
<name>A0A6J4STD7_9ACTN</name>
<gene>
    <name evidence="2" type="ORF">AVDCRST_MAG85-1985</name>
</gene>
<dbReference type="AlphaFoldDB" id="A0A6J4STD7"/>
<dbReference type="EMBL" id="CADCVT010000214">
    <property type="protein sequence ID" value="CAA9504836.1"/>
    <property type="molecule type" value="Genomic_DNA"/>
</dbReference>
<organism evidence="2">
    <name type="scientific">uncultured Solirubrobacteraceae bacterium</name>
    <dbReference type="NCBI Taxonomy" id="1162706"/>
    <lineage>
        <taxon>Bacteria</taxon>
        <taxon>Bacillati</taxon>
        <taxon>Actinomycetota</taxon>
        <taxon>Thermoleophilia</taxon>
        <taxon>Solirubrobacterales</taxon>
        <taxon>Solirubrobacteraceae</taxon>
        <taxon>environmental samples</taxon>
    </lineage>
</organism>
<accession>A0A6J4STD7</accession>
<feature type="non-terminal residue" evidence="2">
    <location>
        <position position="1"/>
    </location>
</feature>
<evidence type="ECO:0000256" key="1">
    <source>
        <dbReference type="SAM" id="MobiDB-lite"/>
    </source>
</evidence>
<feature type="compositionally biased region" description="Basic and acidic residues" evidence="1">
    <location>
        <begin position="1"/>
        <end position="20"/>
    </location>
</feature>
<proteinExistence type="predicted"/>
<feature type="compositionally biased region" description="Basic residues" evidence="1">
    <location>
        <begin position="92"/>
        <end position="115"/>
    </location>
</feature>
<feature type="region of interest" description="Disordered" evidence="1">
    <location>
        <begin position="1"/>
        <end position="141"/>
    </location>
</feature>
<reference evidence="2" key="1">
    <citation type="submission" date="2020-02" db="EMBL/GenBank/DDBJ databases">
        <authorList>
            <person name="Meier V. D."/>
        </authorList>
    </citation>
    <scope>NUCLEOTIDE SEQUENCE</scope>
    <source>
        <strain evidence="2">AVDCRST_MAG85</strain>
    </source>
</reference>
<feature type="compositionally biased region" description="Basic residues" evidence="1">
    <location>
        <begin position="21"/>
        <end position="30"/>
    </location>
</feature>
<feature type="compositionally biased region" description="Basic and acidic residues" evidence="1">
    <location>
        <begin position="47"/>
        <end position="56"/>
    </location>
</feature>
<feature type="non-terminal residue" evidence="2">
    <location>
        <position position="154"/>
    </location>
</feature>